<feature type="domain" description="Beta-lactamase-related" evidence="1">
    <location>
        <begin position="63"/>
        <end position="366"/>
    </location>
</feature>
<dbReference type="InterPro" id="IPR012338">
    <property type="entry name" value="Beta-lactam/transpept-like"/>
</dbReference>
<dbReference type="Pfam" id="PF00144">
    <property type="entry name" value="Beta-lactamase"/>
    <property type="match status" value="1"/>
</dbReference>
<evidence type="ECO:0000313" key="2">
    <source>
        <dbReference type="EMBL" id="GGF76526.1"/>
    </source>
</evidence>
<keyword evidence="3" id="KW-1185">Reference proteome</keyword>
<gene>
    <name evidence="2" type="ORF">GCM10007301_40510</name>
</gene>
<dbReference type="PANTHER" id="PTHR46825:SF12">
    <property type="entry name" value="PENICILLIN-BINDING PROTEIN 4"/>
    <property type="match status" value="1"/>
</dbReference>
<reference evidence="2" key="1">
    <citation type="journal article" date="2014" name="Int. J. Syst. Evol. Microbiol.">
        <title>Complete genome sequence of Corynebacterium casei LMG S-19264T (=DSM 44701T), isolated from a smear-ripened cheese.</title>
        <authorList>
            <consortium name="US DOE Joint Genome Institute (JGI-PGF)"/>
            <person name="Walter F."/>
            <person name="Albersmeier A."/>
            <person name="Kalinowski J."/>
            <person name="Ruckert C."/>
        </authorList>
    </citation>
    <scope>NUCLEOTIDE SEQUENCE</scope>
    <source>
        <strain evidence="2">CCM 7897</strain>
    </source>
</reference>
<evidence type="ECO:0000259" key="1">
    <source>
        <dbReference type="Pfam" id="PF00144"/>
    </source>
</evidence>
<dbReference type="EMBL" id="BMCT01000006">
    <property type="protein sequence ID" value="GGF76526.1"/>
    <property type="molecule type" value="Genomic_DNA"/>
</dbReference>
<protein>
    <recommendedName>
        <fullName evidence="1">Beta-lactamase-related domain-containing protein</fullName>
    </recommendedName>
</protein>
<comment type="caution">
    <text evidence="2">The sequence shown here is derived from an EMBL/GenBank/DDBJ whole genome shotgun (WGS) entry which is preliminary data.</text>
</comment>
<dbReference type="PANTHER" id="PTHR46825">
    <property type="entry name" value="D-ALANYL-D-ALANINE-CARBOXYPEPTIDASE/ENDOPEPTIDASE AMPH"/>
    <property type="match status" value="1"/>
</dbReference>
<dbReference type="SUPFAM" id="SSF56601">
    <property type="entry name" value="beta-lactamase/transpeptidase-like"/>
    <property type="match status" value="1"/>
</dbReference>
<sequence length="390" mass="41234">MFADRRPVVTVLILALALTFGLAGFVPAARAQDDIRAKLEELNEGLSLTGPDRMGLRDAMTLLHITSVSLAVVEGGKLAEAGALGSDSSVSPFQAGTLSKFVTAIAALRLVEDGRLSLDGDVNAQLKSWHIPESEFTRGHPVTLRGLLSMTAGIGVPAYAGYPPGSRIPTLKQILAGDTWSNAPPIKVERVPGSGFAYSAGSYEVIQQLIEDVTRLPFATAMEALVLKPTGMIDSFFRQPPPKERAYSLALGHEASGTALVGGWRVLPELAATGLWSTPADLARLMVIVSAAYRGEANALLKPETARLMFTAQAKGPYGLGIAVAGTGNDLIAMKRGQSPGYQAYMLFFPQRGQGMVIMTGSESGNVLVDAILKRATGVFGWPAVSRLED</sequence>
<dbReference type="Gene3D" id="3.40.710.10">
    <property type="entry name" value="DD-peptidase/beta-lactamase superfamily"/>
    <property type="match status" value="1"/>
</dbReference>
<organism evidence="2 3">
    <name type="scientific">Azorhizobium oxalatiphilum</name>
    <dbReference type="NCBI Taxonomy" id="980631"/>
    <lineage>
        <taxon>Bacteria</taxon>
        <taxon>Pseudomonadati</taxon>
        <taxon>Pseudomonadota</taxon>
        <taxon>Alphaproteobacteria</taxon>
        <taxon>Hyphomicrobiales</taxon>
        <taxon>Xanthobacteraceae</taxon>
        <taxon>Azorhizobium</taxon>
    </lineage>
</organism>
<accession>A0A917C7U0</accession>
<name>A0A917C7U0_9HYPH</name>
<dbReference type="Proteomes" id="UP000606044">
    <property type="component" value="Unassembled WGS sequence"/>
</dbReference>
<reference evidence="2" key="2">
    <citation type="submission" date="2020-09" db="EMBL/GenBank/DDBJ databases">
        <authorList>
            <person name="Sun Q."/>
            <person name="Sedlacek I."/>
        </authorList>
    </citation>
    <scope>NUCLEOTIDE SEQUENCE</scope>
    <source>
        <strain evidence="2">CCM 7897</strain>
    </source>
</reference>
<evidence type="ECO:0000313" key="3">
    <source>
        <dbReference type="Proteomes" id="UP000606044"/>
    </source>
</evidence>
<proteinExistence type="predicted"/>
<dbReference type="InterPro" id="IPR001466">
    <property type="entry name" value="Beta-lactam-related"/>
</dbReference>
<dbReference type="RefSeq" id="WP_188581962.1">
    <property type="nucleotide sequence ID" value="NZ_BMCT01000006.1"/>
</dbReference>
<dbReference type="AlphaFoldDB" id="A0A917C7U0"/>
<dbReference type="InterPro" id="IPR050491">
    <property type="entry name" value="AmpC-like"/>
</dbReference>